<dbReference type="SUPFAM" id="SSF53474">
    <property type="entry name" value="alpha/beta-Hydrolases"/>
    <property type="match status" value="1"/>
</dbReference>
<protein>
    <submittedName>
        <fullName evidence="8">Uncharacterized protein</fullName>
    </submittedName>
</protein>
<dbReference type="Pfam" id="PF00450">
    <property type="entry name" value="Peptidase_S10"/>
    <property type="match status" value="1"/>
</dbReference>
<evidence type="ECO:0000256" key="6">
    <source>
        <dbReference type="ARBA" id="ARBA00023157"/>
    </source>
</evidence>
<dbReference type="GO" id="GO:0006508">
    <property type="term" value="P:proteolysis"/>
    <property type="evidence" value="ECO:0007669"/>
    <property type="project" value="UniProtKB-KW"/>
</dbReference>
<evidence type="ECO:0000256" key="4">
    <source>
        <dbReference type="ARBA" id="ARBA00022729"/>
    </source>
</evidence>
<keyword evidence="5" id="KW-0378">Hydrolase</keyword>
<dbReference type="Gene3D" id="3.40.50.11320">
    <property type="match status" value="1"/>
</dbReference>
<evidence type="ECO:0000256" key="3">
    <source>
        <dbReference type="ARBA" id="ARBA00022670"/>
    </source>
</evidence>
<dbReference type="InterPro" id="IPR033124">
    <property type="entry name" value="Ser_caboxypep_his_AS"/>
</dbReference>
<dbReference type="InterPro" id="IPR029058">
    <property type="entry name" value="AB_hydrolase_fold"/>
</dbReference>
<evidence type="ECO:0000256" key="5">
    <source>
        <dbReference type="ARBA" id="ARBA00022801"/>
    </source>
</evidence>
<comment type="caution">
    <text evidence="8">The sequence shown here is derived from an EMBL/GenBank/DDBJ whole genome shotgun (WGS) entry which is preliminary data.</text>
</comment>
<dbReference type="PANTHER" id="PTHR11802:SF408">
    <property type="entry name" value="CARBOXYPEPTIDASE"/>
    <property type="match status" value="1"/>
</dbReference>
<evidence type="ECO:0000313" key="8">
    <source>
        <dbReference type="EMBL" id="KAL3651666.1"/>
    </source>
</evidence>
<keyword evidence="4" id="KW-0732">Signal</keyword>
<dbReference type="InterPro" id="IPR001563">
    <property type="entry name" value="Peptidase_S10"/>
</dbReference>
<keyword evidence="7" id="KW-0325">Glycoprotein</keyword>
<evidence type="ECO:0000313" key="9">
    <source>
        <dbReference type="Proteomes" id="UP001632038"/>
    </source>
</evidence>
<evidence type="ECO:0000256" key="1">
    <source>
        <dbReference type="ARBA" id="ARBA00009431"/>
    </source>
</evidence>
<reference evidence="9" key="1">
    <citation type="journal article" date="2024" name="IScience">
        <title>Strigolactones Initiate the Formation of Haustorium-like Structures in Castilleja.</title>
        <authorList>
            <person name="Buerger M."/>
            <person name="Peterson D."/>
            <person name="Chory J."/>
        </authorList>
    </citation>
    <scope>NUCLEOTIDE SEQUENCE [LARGE SCALE GENOMIC DNA]</scope>
</reference>
<proteinExistence type="inferred from homology"/>
<sequence>MNRADVQKALHANVTNIPYKWNMCSDVLLRNWKDSPVTVLPLLKEFLNHGLRVWVFSGDVDARVPVTSTQLSINAMNLSIQSQWRPWYLNDEVDGYTQEYGGIKQEYKSNLIFVTVRGAGHEVPTYQPERALALIQHFLKGDNLPIS</sequence>
<keyword evidence="2" id="KW-0121">Carboxypeptidase</keyword>
<dbReference type="Proteomes" id="UP001632038">
    <property type="component" value="Unassembled WGS sequence"/>
</dbReference>
<gene>
    <name evidence="8" type="ORF">CASFOL_004668</name>
</gene>
<organism evidence="8 9">
    <name type="scientific">Castilleja foliolosa</name>
    <dbReference type="NCBI Taxonomy" id="1961234"/>
    <lineage>
        <taxon>Eukaryota</taxon>
        <taxon>Viridiplantae</taxon>
        <taxon>Streptophyta</taxon>
        <taxon>Embryophyta</taxon>
        <taxon>Tracheophyta</taxon>
        <taxon>Spermatophyta</taxon>
        <taxon>Magnoliopsida</taxon>
        <taxon>eudicotyledons</taxon>
        <taxon>Gunneridae</taxon>
        <taxon>Pentapetalae</taxon>
        <taxon>asterids</taxon>
        <taxon>lamiids</taxon>
        <taxon>Lamiales</taxon>
        <taxon>Orobanchaceae</taxon>
        <taxon>Pedicularideae</taxon>
        <taxon>Castillejinae</taxon>
        <taxon>Castilleja</taxon>
    </lineage>
</organism>
<dbReference type="PANTHER" id="PTHR11802">
    <property type="entry name" value="SERINE PROTEASE FAMILY S10 SERINE CARBOXYPEPTIDASE"/>
    <property type="match status" value="1"/>
</dbReference>
<keyword evidence="9" id="KW-1185">Reference proteome</keyword>
<dbReference type="EMBL" id="JAVIJP010000006">
    <property type="protein sequence ID" value="KAL3651666.1"/>
    <property type="molecule type" value="Genomic_DNA"/>
</dbReference>
<name>A0ABD3EB89_9LAMI</name>
<dbReference type="Gene3D" id="6.10.250.940">
    <property type="match status" value="1"/>
</dbReference>
<evidence type="ECO:0000256" key="7">
    <source>
        <dbReference type="ARBA" id="ARBA00023180"/>
    </source>
</evidence>
<evidence type="ECO:0000256" key="2">
    <source>
        <dbReference type="ARBA" id="ARBA00022645"/>
    </source>
</evidence>
<dbReference type="AlphaFoldDB" id="A0ABD3EB89"/>
<keyword evidence="3" id="KW-0645">Protease</keyword>
<comment type="similarity">
    <text evidence="1">Belongs to the peptidase S10 family.</text>
</comment>
<keyword evidence="6" id="KW-1015">Disulfide bond</keyword>
<dbReference type="PROSITE" id="PS00560">
    <property type="entry name" value="CARBOXYPEPT_SER_HIS"/>
    <property type="match status" value="1"/>
</dbReference>
<dbReference type="FunFam" id="3.40.50.11320:FF:000001">
    <property type="entry name" value="Carboxypeptidase"/>
    <property type="match status" value="1"/>
</dbReference>
<dbReference type="GO" id="GO:0004180">
    <property type="term" value="F:carboxypeptidase activity"/>
    <property type="evidence" value="ECO:0007669"/>
    <property type="project" value="UniProtKB-KW"/>
</dbReference>
<accession>A0ABD3EB89</accession>